<proteinExistence type="predicted"/>
<accession>A0ABQ8Z5H9</accession>
<sequence length="278" mass="32353">MSKQYSKMATEISGDVIAIGDVHGYLDSVKDLFRQFEENIPDFENTWVVFLGDYSDRGPNSKETLEFLVDLWKNRPKTTFLMGNHDLAFSLFLGLLELPKNYDYEPHKSHLKTREKKVEIPQTDNMPLQGLRYPIAYSAQNTFKSYGAKFGNNKELNEIVSEDVKQFYRSLPWIINHPKYNFVHGGFSKEMTYEENIEQLERRDLTLIRPVWLCERNLKKAPKDAKKIIVSGHVSYPEVQFLTNRILVDTTGGYNKYISAVHLPTNKVFRAFPNEQNN</sequence>
<feature type="domain" description="Calcineurin-like phosphoesterase" evidence="1">
    <location>
        <begin position="16"/>
        <end position="237"/>
    </location>
</feature>
<name>A0ABQ8Z5H9_9EUKA</name>
<dbReference type="Gene3D" id="3.60.21.10">
    <property type="match status" value="1"/>
</dbReference>
<dbReference type="EMBL" id="JAOAOG010000048">
    <property type="protein sequence ID" value="KAJ6252125.1"/>
    <property type="molecule type" value="Genomic_DNA"/>
</dbReference>
<dbReference type="Proteomes" id="UP001150062">
    <property type="component" value="Unassembled WGS sequence"/>
</dbReference>
<keyword evidence="3" id="KW-1185">Reference proteome</keyword>
<organism evidence="2 3">
    <name type="scientific">Anaeramoeba flamelloides</name>
    <dbReference type="NCBI Taxonomy" id="1746091"/>
    <lineage>
        <taxon>Eukaryota</taxon>
        <taxon>Metamonada</taxon>
        <taxon>Anaeramoebidae</taxon>
        <taxon>Anaeramoeba</taxon>
    </lineage>
</organism>
<dbReference type="PANTHER" id="PTHR47474:SF1">
    <property type="entry name" value="TYROSINE-PROTEIN PHOSPHATASE RLPH2"/>
    <property type="match status" value="1"/>
</dbReference>
<dbReference type="InterPro" id="IPR029052">
    <property type="entry name" value="Metallo-depent_PP-like"/>
</dbReference>
<reference evidence="2" key="1">
    <citation type="submission" date="2022-08" db="EMBL/GenBank/DDBJ databases">
        <title>Novel sulfate-reducing endosymbionts in the free-living metamonad Anaeramoeba.</title>
        <authorList>
            <person name="Jerlstrom-Hultqvist J."/>
            <person name="Cepicka I."/>
            <person name="Gallot-Lavallee L."/>
            <person name="Salas-Leiva D."/>
            <person name="Curtis B.A."/>
            <person name="Zahonova K."/>
            <person name="Pipaliya S."/>
            <person name="Dacks J."/>
            <person name="Roger A.J."/>
        </authorList>
    </citation>
    <scope>NUCLEOTIDE SEQUENCE</scope>
    <source>
        <strain evidence="2">Schooner1</strain>
    </source>
</reference>
<evidence type="ECO:0000313" key="3">
    <source>
        <dbReference type="Proteomes" id="UP001150062"/>
    </source>
</evidence>
<dbReference type="SUPFAM" id="SSF56300">
    <property type="entry name" value="Metallo-dependent phosphatases"/>
    <property type="match status" value="1"/>
</dbReference>
<evidence type="ECO:0000259" key="1">
    <source>
        <dbReference type="Pfam" id="PF00149"/>
    </source>
</evidence>
<gene>
    <name evidence="2" type="ORF">M0813_14507</name>
</gene>
<dbReference type="Pfam" id="PF00149">
    <property type="entry name" value="Metallophos"/>
    <property type="match status" value="1"/>
</dbReference>
<dbReference type="InterPro" id="IPR004843">
    <property type="entry name" value="Calcineurin-like_PHP"/>
</dbReference>
<protein>
    <submittedName>
        <fullName evidence="2">Tyrosine-protein phosphatase rlph2</fullName>
    </submittedName>
</protein>
<evidence type="ECO:0000313" key="2">
    <source>
        <dbReference type="EMBL" id="KAJ6252125.1"/>
    </source>
</evidence>
<dbReference type="PANTHER" id="PTHR47474">
    <property type="entry name" value="TYROSINE-PROTEIN PHOSPHATASE RLPH2"/>
    <property type="match status" value="1"/>
</dbReference>
<comment type="caution">
    <text evidence="2">The sequence shown here is derived from an EMBL/GenBank/DDBJ whole genome shotgun (WGS) entry which is preliminary data.</text>
</comment>